<name>A0AAD7CVE6_MYCRO</name>
<comment type="caution">
    <text evidence="3">The sequence shown here is derived from an EMBL/GenBank/DDBJ whole genome shotgun (WGS) entry which is preliminary data.</text>
</comment>
<evidence type="ECO:0000313" key="3">
    <source>
        <dbReference type="EMBL" id="KAJ7664203.1"/>
    </source>
</evidence>
<feature type="region of interest" description="Disordered" evidence="1">
    <location>
        <begin position="87"/>
        <end position="118"/>
    </location>
</feature>
<accession>A0AAD7CVE6</accession>
<dbReference type="Proteomes" id="UP001221757">
    <property type="component" value="Unassembled WGS sequence"/>
</dbReference>
<feature type="transmembrane region" description="Helical" evidence="2">
    <location>
        <begin position="119"/>
        <end position="142"/>
    </location>
</feature>
<keyword evidence="2" id="KW-0472">Membrane</keyword>
<reference evidence="3" key="1">
    <citation type="submission" date="2023-03" db="EMBL/GenBank/DDBJ databases">
        <title>Massive genome expansion in bonnet fungi (Mycena s.s.) driven by repeated elements and novel gene families across ecological guilds.</title>
        <authorList>
            <consortium name="Lawrence Berkeley National Laboratory"/>
            <person name="Harder C.B."/>
            <person name="Miyauchi S."/>
            <person name="Viragh M."/>
            <person name="Kuo A."/>
            <person name="Thoen E."/>
            <person name="Andreopoulos B."/>
            <person name="Lu D."/>
            <person name="Skrede I."/>
            <person name="Drula E."/>
            <person name="Henrissat B."/>
            <person name="Morin E."/>
            <person name="Kohler A."/>
            <person name="Barry K."/>
            <person name="LaButti K."/>
            <person name="Morin E."/>
            <person name="Salamov A."/>
            <person name="Lipzen A."/>
            <person name="Mereny Z."/>
            <person name="Hegedus B."/>
            <person name="Baldrian P."/>
            <person name="Stursova M."/>
            <person name="Weitz H."/>
            <person name="Taylor A."/>
            <person name="Grigoriev I.V."/>
            <person name="Nagy L.G."/>
            <person name="Martin F."/>
            <person name="Kauserud H."/>
        </authorList>
    </citation>
    <scope>NUCLEOTIDE SEQUENCE</scope>
    <source>
        <strain evidence="3">CBHHK067</strain>
    </source>
</reference>
<evidence type="ECO:0000313" key="4">
    <source>
        <dbReference type="Proteomes" id="UP001221757"/>
    </source>
</evidence>
<evidence type="ECO:0000256" key="1">
    <source>
        <dbReference type="SAM" id="MobiDB-lite"/>
    </source>
</evidence>
<feature type="compositionally biased region" description="Low complexity" evidence="1">
    <location>
        <begin position="87"/>
        <end position="103"/>
    </location>
</feature>
<dbReference type="AlphaFoldDB" id="A0AAD7CVE6"/>
<feature type="region of interest" description="Disordered" evidence="1">
    <location>
        <begin position="250"/>
        <end position="274"/>
    </location>
</feature>
<gene>
    <name evidence="3" type="ORF">B0H17DRAFT_1092153</name>
</gene>
<sequence>MNFSGTAVYIFVAYPSGKQATVPLGFVARIDDFPSGEWTADELAPLNNFLAFSNNTLANKPHTLLLQLNPGASLYFDYAIVTSDADPNSASTSSSGSSTSSSGSPPPEDTLKSKKKPPVGAIVGGVVGGLLLIALVATPLLLRRRAMAKKRAIQSGGPFIVEPRISIGRDKQADKDEGVPAATITPFVLQSPPPARSEASSKKSALSVRIPSTQPPVGAEIHSPHTATSPVLTQMAEEMRRITMSVQRLESGMPEAQDGGPILQRPPAYGNRSE</sequence>
<dbReference type="EMBL" id="JARKIE010000225">
    <property type="protein sequence ID" value="KAJ7664203.1"/>
    <property type="molecule type" value="Genomic_DNA"/>
</dbReference>
<keyword evidence="2" id="KW-1133">Transmembrane helix</keyword>
<organism evidence="3 4">
    <name type="scientific">Mycena rosella</name>
    <name type="common">Pink bonnet</name>
    <name type="synonym">Agaricus rosellus</name>
    <dbReference type="NCBI Taxonomy" id="1033263"/>
    <lineage>
        <taxon>Eukaryota</taxon>
        <taxon>Fungi</taxon>
        <taxon>Dikarya</taxon>
        <taxon>Basidiomycota</taxon>
        <taxon>Agaricomycotina</taxon>
        <taxon>Agaricomycetes</taxon>
        <taxon>Agaricomycetidae</taxon>
        <taxon>Agaricales</taxon>
        <taxon>Marasmiineae</taxon>
        <taxon>Mycenaceae</taxon>
        <taxon>Mycena</taxon>
    </lineage>
</organism>
<protein>
    <submittedName>
        <fullName evidence="3">Uncharacterized protein</fullName>
    </submittedName>
</protein>
<keyword evidence="2" id="KW-0812">Transmembrane</keyword>
<feature type="region of interest" description="Disordered" evidence="1">
    <location>
        <begin position="187"/>
        <end position="206"/>
    </location>
</feature>
<proteinExistence type="predicted"/>
<evidence type="ECO:0000256" key="2">
    <source>
        <dbReference type="SAM" id="Phobius"/>
    </source>
</evidence>
<keyword evidence="4" id="KW-1185">Reference proteome</keyword>